<keyword evidence="2" id="KW-0805">Transcription regulation</keyword>
<dbReference type="SUPFAM" id="SSF53850">
    <property type="entry name" value="Periplasmic binding protein-like II"/>
    <property type="match status" value="1"/>
</dbReference>
<evidence type="ECO:0000256" key="1">
    <source>
        <dbReference type="ARBA" id="ARBA00009437"/>
    </source>
</evidence>
<keyword evidence="3" id="KW-0238">DNA-binding</keyword>
<dbReference type="RefSeq" id="WP_340340530.1">
    <property type="nucleotide sequence ID" value="NZ_JBBKZT010000001.1"/>
</dbReference>
<accession>A0ABU8WFA4</accession>
<organism evidence="6 7">
    <name type="scientific">Variovorax rhizosphaerae</name>
    <dbReference type="NCBI Taxonomy" id="1836200"/>
    <lineage>
        <taxon>Bacteria</taxon>
        <taxon>Pseudomonadati</taxon>
        <taxon>Pseudomonadota</taxon>
        <taxon>Betaproteobacteria</taxon>
        <taxon>Burkholderiales</taxon>
        <taxon>Comamonadaceae</taxon>
        <taxon>Variovorax</taxon>
    </lineage>
</organism>
<comment type="caution">
    <text evidence="6">The sequence shown here is derived from an EMBL/GenBank/DDBJ whole genome shotgun (WGS) entry which is preliminary data.</text>
</comment>
<evidence type="ECO:0000256" key="3">
    <source>
        <dbReference type="ARBA" id="ARBA00023125"/>
    </source>
</evidence>
<gene>
    <name evidence="6" type="ORF">WKW82_01805</name>
</gene>
<keyword evidence="4" id="KW-0804">Transcription</keyword>
<proteinExistence type="inferred from homology"/>
<evidence type="ECO:0000313" key="7">
    <source>
        <dbReference type="Proteomes" id="UP001385892"/>
    </source>
</evidence>
<evidence type="ECO:0000256" key="2">
    <source>
        <dbReference type="ARBA" id="ARBA00023015"/>
    </source>
</evidence>
<sequence length="104" mass="11666">MDLHEIDLNLLVGFNQLLMKRRVSGARRGIQRTVRLRVPHFVAVGHILARTKMIATLPQRLAEKIVEPFDLVSAKHPAPLPDTRSRCSGMRATTRIRRTSGCGS</sequence>
<dbReference type="PANTHER" id="PTHR30118:SF15">
    <property type="entry name" value="TRANSCRIPTIONAL REGULATORY PROTEIN"/>
    <property type="match status" value="1"/>
</dbReference>
<evidence type="ECO:0000313" key="6">
    <source>
        <dbReference type="EMBL" id="MEJ8845362.1"/>
    </source>
</evidence>
<feature type="region of interest" description="Disordered" evidence="5">
    <location>
        <begin position="77"/>
        <end position="104"/>
    </location>
</feature>
<protein>
    <submittedName>
        <fullName evidence="6">Uncharacterized protein</fullName>
    </submittedName>
</protein>
<dbReference type="InterPro" id="IPR050389">
    <property type="entry name" value="LysR-type_TF"/>
</dbReference>
<evidence type="ECO:0000256" key="5">
    <source>
        <dbReference type="SAM" id="MobiDB-lite"/>
    </source>
</evidence>
<dbReference type="EMBL" id="JBBKZT010000001">
    <property type="protein sequence ID" value="MEJ8845362.1"/>
    <property type="molecule type" value="Genomic_DNA"/>
</dbReference>
<evidence type="ECO:0000256" key="4">
    <source>
        <dbReference type="ARBA" id="ARBA00023163"/>
    </source>
</evidence>
<dbReference type="Proteomes" id="UP001385892">
    <property type="component" value="Unassembled WGS sequence"/>
</dbReference>
<dbReference type="PANTHER" id="PTHR30118">
    <property type="entry name" value="HTH-TYPE TRANSCRIPTIONAL REGULATOR LEUO-RELATED"/>
    <property type="match status" value="1"/>
</dbReference>
<name>A0ABU8WFA4_9BURK</name>
<comment type="similarity">
    <text evidence="1">Belongs to the LysR transcriptional regulatory family.</text>
</comment>
<keyword evidence="7" id="KW-1185">Reference proteome</keyword>
<reference evidence="6 7" key="1">
    <citation type="submission" date="2024-03" db="EMBL/GenBank/DDBJ databases">
        <title>Novel species of the genus Variovorax.</title>
        <authorList>
            <person name="Liu Q."/>
            <person name="Xin Y.-H."/>
        </authorList>
    </citation>
    <scope>NUCLEOTIDE SEQUENCE [LARGE SCALE GENOMIC DNA]</scope>
    <source>
        <strain evidence="6 7">KACC 18900</strain>
    </source>
</reference>
<dbReference type="Gene3D" id="3.40.190.10">
    <property type="entry name" value="Periplasmic binding protein-like II"/>
    <property type="match status" value="1"/>
</dbReference>